<sequence>MTNEQCIAVAEKVWWWEFDKARALHTDGLVLLQRTDVDEQVGLIGLRMDIESWQGFGRTLEAMEARGFDLGINYEPFLCFIKGDISIEIIWGHKMIKLIEATHLAALEAVRKEKEDAEV</sequence>
<proteinExistence type="predicted"/>
<protein>
    <submittedName>
        <fullName evidence="1">Uncharacterized protein</fullName>
    </submittedName>
</protein>
<accession>A0A0F9RG94</accession>
<name>A0A0F9RG94_9ZZZZ</name>
<evidence type="ECO:0000313" key="1">
    <source>
        <dbReference type="EMBL" id="KKN48702.1"/>
    </source>
</evidence>
<dbReference type="EMBL" id="LAZR01001208">
    <property type="protein sequence ID" value="KKN48702.1"/>
    <property type="molecule type" value="Genomic_DNA"/>
</dbReference>
<gene>
    <name evidence="1" type="ORF">LCGC14_0650210</name>
</gene>
<dbReference type="AlphaFoldDB" id="A0A0F9RG94"/>
<comment type="caution">
    <text evidence="1">The sequence shown here is derived from an EMBL/GenBank/DDBJ whole genome shotgun (WGS) entry which is preliminary data.</text>
</comment>
<reference evidence="1" key="1">
    <citation type="journal article" date="2015" name="Nature">
        <title>Complex archaea that bridge the gap between prokaryotes and eukaryotes.</title>
        <authorList>
            <person name="Spang A."/>
            <person name="Saw J.H."/>
            <person name="Jorgensen S.L."/>
            <person name="Zaremba-Niedzwiedzka K."/>
            <person name="Martijn J."/>
            <person name="Lind A.E."/>
            <person name="van Eijk R."/>
            <person name="Schleper C."/>
            <person name="Guy L."/>
            <person name="Ettema T.J."/>
        </authorList>
    </citation>
    <scope>NUCLEOTIDE SEQUENCE</scope>
</reference>
<organism evidence="1">
    <name type="scientific">marine sediment metagenome</name>
    <dbReference type="NCBI Taxonomy" id="412755"/>
    <lineage>
        <taxon>unclassified sequences</taxon>
        <taxon>metagenomes</taxon>
        <taxon>ecological metagenomes</taxon>
    </lineage>
</organism>